<dbReference type="Proteomes" id="UP001335729">
    <property type="component" value="Unassembled WGS sequence"/>
</dbReference>
<dbReference type="InterPro" id="IPR052336">
    <property type="entry name" value="MlaD_Phospholipid_Transporter"/>
</dbReference>
<gene>
    <name evidence="4" type="ORF">V1Y59_10100</name>
</gene>
<protein>
    <submittedName>
        <fullName evidence="4">MCE family protein</fullName>
    </submittedName>
</protein>
<feature type="domain" description="Mammalian cell entry C-terminal" evidence="3">
    <location>
        <begin position="116"/>
        <end position="303"/>
    </location>
</feature>
<evidence type="ECO:0000259" key="2">
    <source>
        <dbReference type="Pfam" id="PF02470"/>
    </source>
</evidence>
<dbReference type="NCBIfam" id="TIGR00996">
    <property type="entry name" value="Mtu_fam_mce"/>
    <property type="match status" value="1"/>
</dbReference>
<dbReference type="EMBL" id="JAZDUE010000007">
    <property type="protein sequence ID" value="MEE4023429.1"/>
    <property type="molecule type" value="Genomic_DNA"/>
</dbReference>
<organism evidence="4 5">
    <name type="scientific">Gordonia prachuapensis</name>
    <dbReference type="NCBI Taxonomy" id="3115651"/>
    <lineage>
        <taxon>Bacteria</taxon>
        <taxon>Bacillati</taxon>
        <taxon>Actinomycetota</taxon>
        <taxon>Actinomycetes</taxon>
        <taxon>Mycobacteriales</taxon>
        <taxon>Gordoniaceae</taxon>
        <taxon>Gordonia</taxon>
    </lineage>
</organism>
<dbReference type="RefSeq" id="WP_330504766.1">
    <property type="nucleotide sequence ID" value="NZ_JAZDUE010000007.1"/>
</dbReference>
<dbReference type="InterPro" id="IPR024516">
    <property type="entry name" value="Mce_C"/>
</dbReference>
<feature type="region of interest" description="Disordered" evidence="1">
    <location>
        <begin position="382"/>
        <end position="426"/>
    </location>
</feature>
<evidence type="ECO:0000313" key="4">
    <source>
        <dbReference type="EMBL" id="MEE4023429.1"/>
    </source>
</evidence>
<feature type="domain" description="Mce/MlaD" evidence="2">
    <location>
        <begin position="33"/>
        <end position="107"/>
    </location>
</feature>
<dbReference type="InterPro" id="IPR005693">
    <property type="entry name" value="Mce"/>
</dbReference>
<evidence type="ECO:0000259" key="3">
    <source>
        <dbReference type="Pfam" id="PF11887"/>
    </source>
</evidence>
<evidence type="ECO:0000313" key="5">
    <source>
        <dbReference type="Proteomes" id="UP001335729"/>
    </source>
</evidence>
<feature type="compositionally biased region" description="Polar residues" evidence="1">
    <location>
        <begin position="388"/>
        <end position="404"/>
    </location>
</feature>
<sequence>MRSRRTRYLIALVVLGAIVLVAAVTGYREVTRPTTITAEFATTTGIYVGDDVRVAGVKVGTISGMEPQGETVRMTMHVDHGVPIPADARAIIVAQNLVANRFVQLAPAYATSGPVMTDGANIPRTRTAVPVEWDEVKEQLTRLATDLGPRGGVEGSSVGRFIDSSGRALADNGDTLGDALRELAGVGQVLSENSGNISDTIANLQTFVTAVSDSGTQIVQFESRLATLSTVLDGSTSDLDAALTNLAQAVGDVQRFVVENRDQASEQVRRLAAVTQNLVDNDDDLEQLLHVFPTNMANFYNIYNPDTGTEAGVFTVNNFSNPVQFICSSVASIENLTAAEGARRCAQYLGPIAPMLTFNYLPVPLNPVLGPTADPDNLIYTEDKLKPAQTQGESTNATSRQGAASQKKPADTRDDLLLPGRAQGTP</sequence>
<dbReference type="Pfam" id="PF11887">
    <property type="entry name" value="Mce4_CUP1"/>
    <property type="match status" value="1"/>
</dbReference>
<comment type="caution">
    <text evidence="4">The sequence shown here is derived from an EMBL/GenBank/DDBJ whole genome shotgun (WGS) entry which is preliminary data.</text>
</comment>
<reference evidence="4 5" key="1">
    <citation type="submission" date="2024-01" db="EMBL/GenBank/DDBJ databases">
        <title>Draft genome sequence of Gordonia sp. PKS22-38.</title>
        <authorList>
            <person name="Suphannarot A."/>
            <person name="Mingma R."/>
        </authorList>
    </citation>
    <scope>NUCLEOTIDE SEQUENCE [LARGE SCALE GENOMIC DNA]</scope>
    <source>
        <strain evidence="4 5">PKS22-38</strain>
    </source>
</reference>
<dbReference type="InterPro" id="IPR003399">
    <property type="entry name" value="Mce/MlaD"/>
</dbReference>
<keyword evidence="5" id="KW-1185">Reference proteome</keyword>
<name>A0ABU7MSX3_9ACTN</name>
<dbReference type="Pfam" id="PF02470">
    <property type="entry name" value="MlaD"/>
    <property type="match status" value="1"/>
</dbReference>
<proteinExistence type="predicted"/>
<dbReference type="PANTHER" id="PTHR33371:SF4">
    <property type="entry name" value="INTERMEMBRANE PHOSPHOLIPID TRANSPORT SYSTEM BINDING PROTEIN MLAD"/>
    <property type="match status" value="1"/>
</dbReference>
<dbReference type="PANTHER" id="PTHR33371">
    <property type="entry name" value="INTERMEMBRANE PHOSPHOLIPID TRANSPORT SYSTEM BINDING PROTEIN MLAD-RELATED"/>
    <property type="match status" value="1"/>
</dbReference>
<evidence type="ECO:0000256" key="1">
    <source>
        <dbReference type="SAM" id="MobiDB-lite"/>
    </source>
</evidence>
<accession>A0ABU7MSX3</accession>